<comment type="caution">
    <text evidence="1">The sequence shown here is derived from an EMBL/GenBank/DDBJ whole genome shotgun (WGS) entry which is preliminary data.</text>
</comment>
<evidence type="ECO:0000313" key="1">
    <source>
        <dbReference type="EMBL" id="MDT0621863.1"/>
    </source>
</evidence>
<dbReference type="Proteomes" id="UP001250662">
    <property type="component" value="Unassembled WGS sequence"/>
</dbReference>
<dbReference type="RefSeq" id="WP_311387850.1">
    <property type="nucleotide sequence ID" value="NZ_JAVRHU010000002.1"/>
</dbReference>
<gene>
    <name evidence="1" type="ORF">RM520_09505</name>
</gene>
<accession>A0ABU3BI70</accession>
<evidence type="ECO:0000313" key="2">
    <source>
        <dbReference type="Proteomes" id="UP001250662"/>
    </source>
</evidence>
<organism evidence="1 2">
    <name type="scientific">Croceitalea vernalis</name>
    <dbReference type="NCBI Taxonomy" id="3075599"/>
    <lineage>
        <taxon>Bacteria</taxon>
        <taxon>Pseudomonadati</taxon>
        <taxon>Bacteroidota</taxon>
        <taxon>Flavobacteriia</taxon>
        <taxon>Flavobacteriales</taxon>
        <taxon>Flavobacteriaceae</taxon>
        <taxon>Croceitalea</taxon>
    </lineage>
</organism>
<keyword evidence="2" id="KW-1185">Reference proteome</keyword>
<evidence type="ECO:0008006" key="3">
    <source>
        <dbReference type="Google" id="ProtNLM"/>
    </source>
</evidence>
<dbReference type="EMBL" id="JAVRHU010000002">
    <property type="protein sequence ID" value="MDT0621863.1"/>
    <property type="molecule type" value="Genomic_DNA"/>
</dbReference>
<sequence>MKEEQLYRRLNSGRLSKTEIDELVNELMDYPNLTEMLLQEVFRQDKEHDFNASWVFDHLMRKKLKYLLPHFEFFSKELKNLVSESCLRPMAHTCELITIAYFKGEKEFVNVITNQQLERLVDVCFDWFIGNHKVATKVFAMSSLFELGKRFDWIYPELKIILETTIGNSTAGYKSRGKKTLEKLIAKGI</sequence>
<name>A0ABU3BI70_9FLAO</name>
<protein>
    <recommendedName>
        <fullName evidence="3">Adenylosuccinate lyase</fullName>
    </recommendedName>
</protein>
<reference evidence="1 2" key="1">
    <citation type="submission" date="2023-09" db="EMBL/GenBank/DDBJ databases">
        <authorList>
            <person name="Rey-Velasco X."/>
        </authorList>
    </citation>
    <scope>NUCLEOTIDE SEQUENCE [LARGE SCALE GENOMIC DNA]</scope>
    <source>
        <strain evidence="1 2">P007</strain>
    </source>
</reference>
<proteinExistence type="predicted"/>